<organism evidence="1 2">
    <name type="scientific">Halosquirtibacter laminarini</name>
    <dbReference type="NCBI Taxonomy" id="3374600"/>
    <lineage>
        <taxon>Bacteria</taxon>
        <taxon>Pseudomonadati</taxon>
        <taxon>Bacteroidota</taxon>
        <taxon>Bacteroidia</taxon>
        <taxon>Marinilabiliales</taxon>
        <taxon>Prolixibacteraceae</taxon>
        <taxon>Halosquirtibacter</taxon>
    </lineage>
</organism>
<gene>
    <name evidence="1" type="ORF">K4L44_12325</name>
</gene>
<sequence>MKRIIIYSVLIFLSACVDVVNGSKIPNVHFRYSVDLYQDQFLRAPGNYRIYPNIGYKGLIVYNLDGNIFYAYDLACTYKDGIHEISTGTKGSEPIIECKHCGSIFNLINAGAPVEAPATYPLKQYTCSKSNMSVWITN</sequence>
<evidence type="ECO:0000313" key="1">
    <source>
        <dbReference type="EMBL" id="QZE13368.1"/>
    </source>
</evidence>
<name>A0AC61NCX4_9BACT</name>
<evidence type="ECO:0000313" key="2">
    <source>
        <dbReference type="Proteomes" id="UP000826212"/>
    </source>
</evidence>
<accession>A0AC61NCX4</accession>
<reference evidence="1" key="1">
    <citation type="submission" date="2021-08" db="EMBL/GenBank/DDBJ databases">
        <title>Novel anaerobic bacterium isolated from sea squirt in East Sea, Republic of Korea.</title>
        <authorList>
            <person name="Nguyen T.H."/>
            <person name="Li Z."/>
            <person name="Lee Y.-J."/>
            <person name="Ko J."/>
            <person name="Kim S.-G."/>
        </authorList>
    </citation>
    <scope>NUCLEOTIDE SEQUENCE</scope>
    <source>
        <strain evidence="1">KCTC 25031</strain>
    </source>
</reference>
<proteinExistence type="predicted"/>
<keyword evidence="2" id="KW-1185">Reference proteome</keyword>
<dbReference type="EMBL" id="CP081303">
    <property type="protein sequence ID" value="QZE13368.1"/>
    <property type="molecule type" value="Genomic_DNA"/>
</dbReference>
<protein>
    <submittedName>
        <fullName evidence="1">Uncharacterized protein</fullName>
    </submittedName>
</protein>
<dbReference type="Proteomes" id="UP000826212">
    <property type="component" value="Chromosome"/>
</dbReference>